<reference evidence="2 3" key="1">
    <citation type="journal article" date="2016" name="Nat. Commun.">
        <title>Thousands of microbial genomes shed light on interconnected biogeochemical processes in an aquifer system.</title>
        <authorList>
            <person name="Anantharaman K."/>
            <person name="Brown C.T."/>
            <person name="Hug L.A."/>
            <person name="Sharon I."/>
            <person name="Castelle C.J."/>
            <person name="Probst A.J."/>
            <person name="Thomas B.C."/>
            <person name="Singh A."/>
            <person name="Wilkins M.J."/>
            <person name="Karaoz U."/>
            <person name="Brodie E.L."/>
            <person name="Williams K.H."/>
            <person name="Hubbard S.S."/>
            <person name="Banfield J.F."/>
        </authorList>
    </citation>
    <scope>NUCLEOTIDE SEQUENCE [LARGE SCALE GENOMIC DNA]</scope>
</reference>
<dbReference type="InterPro" id="IPR012349">
    <property type="entry name" value="Split_barrel_FMN-bd"/>
</dbReference>
<evidence type="ECO:0000259" key="1">
    <source>
        <dbReference type="Pfam" id="PF01243"/>
    </source>
</evidence>
<name>A0A1F7Y116_9BACT</name>
<dbReference type="Pfam" id="PF01243">
    <property type="entry name" value="PNPOx_N"/>
    <property type="match status" value="1"/>
</dbReference>
<protein>
    <recommendedName>
        <fullName evidence="1">Pyridoxamine 5'-phosphate oxidase N-terminal domain-containing protein</fullName>
    </recommendedName>
</protein>
<evidence type="ECO:0000313" key="2">
    <source>
        <dbReference type="EMBL" id="OGM20639.1"/>
    </source>
</evidence>
<feature type="domain" description="Pyridoxamine 5'-phosphate oxidase N-terminal" evidence="1">
    <location>
        <begin position="1"/>
        <end position="126"/>
    </location>
</feature>
<gene>
    <name evidence="2" type="ORF">A2771_00135</name>
</gene>
<dbReference type="AlphaFoldDB" id="A0A1F7Y116"/>
<sequence>MDKNILDLLTKERVCSLTILVDSNPHASAMHFSHKDDPLILYFSTESTSRKCKSVLEEGNAKASVVVGFSEEDWLTMQMNGEVSLVDNETLPEVKKIHYLKHPKSQKYENDPETIFLQFKPSWWRYSDLKTDPPLYISSN</sequence>
<comment type="caution">
    <text evidence="2">The sequence shown here is derived from an EMBL/GenBank/DDBJ whole genome shotgun (WGS) entry which is preliminary data.</text>
</comment>
<evidence type="ECO:0000313" key="3">
    <source>
        <dbReference type="Proteomes" id="UP000176741"/>
    </source>
</evidence>
<proteinExistence type="predicted"/>
<dbReference type="EMBL" id="MGGD01000029">
    <property type="protein sequence ID" value="OGM20639.1"/>
    <property type="molecule type" value="Genomic_DNA"/>
</dbReference>
<organism evidence="2 3">
    <name type="scientific">Candidatus Woesebacteria bacterium RIFCSPHIGHO2_01_FULL_38_26b</name>
    <dbReference type="NCBI Taxonomy" id="1802491"/>
    <lineage>
        <taxon>Bacteria</taxon>
        <taxon>Candidatus Woeseibacteriota</taxon>
    </lineage>
</organism>
<dbReference type="Proteomes" id="UP000176741">
    <property type="component" value="Unassembled WGS sequence"/>
</dbReference>
<accession>A0A1F7Y116</accession>
<dbReference type="Gene3D" id="2.30.110.10">
    <property type="entry name" value="Electron Transport, Fmn-binding Protein, Chain A"/>
    <property type="match status" value="1"/>
</dbReference>
<dbReference type="SUPFAM" id="SSF50475">
    <property type="entry name" value="FMN-binding split barrel"/>
    <property type="match status" value="1"/>
</dbReference>
<dbReference type="InterPro" id="IPR011576">
    <property type="entry name" value="Pyridox_Oxase_N"/>
</dbReference>